<dbReference type="InterPro" id="IPR000477">
    <property type="entry name" value="RT_dom"/>
</dbReference>
<comment type="caution">
    <text evidence="2">The sequence shown here is derived from an EMBL/GenBank/DDBJ whole genome shotgun (WGS) entry which is preliminary data.</text>
</comment>
<dbReference type="SUPFAM" id="SSF56672">
    <property type="entry name" value="DNA/RNA polymerases"/>
    <property type="match status" value="1"/>
</dbReference>
<dbReference type="InterPro" id="IPR043502">
    <property type="entry name" value="DNA/RNA_pol_sf"/>
</dbReference>
<evidence type="ECO:0000313" key="2">
    <source>
        <dbReference type="EMBL" id="KAK2716561.1"/>
    </source>
</evidence>
<dbReference type="Gene3D" id="3.10.10.10">
    <property type="entry name" value="HIV Type 1 Reverse Transcriptase, subunit A, domain 1"/>
    <property type="match status" value="2"/>
</dbReference>
<reference evidence="2" key="1">
    <citation type="submission" date="2023-07" db="EMBL/GenBank/DDBJ databases">
        <title>Chromosome-level genome assembly of Artemia franciscana.</title>
        <authorList>
            <person name="Jo E."/>
        </authorList>
    </citation>
    <scope>NUCLEOTIDE SEQUENCE</scope>
    <source>
        <tissue evidence="2">Whole body</tissue>
    </source>
</reference>
<dbReference type="PANTHER" id="PTHR37984">
    <property type="entry name" value="PROTEIN CBG26694"/>
    <property type="match status" value="1"/>
</dbReference>
<evidence type="ECO:0000259" key="1">
    <source>
        <dbReference type="Pfam" id="PF00078"/>
    </source>
</evidence>
<dbReference type="InterPro" id="IPR050951">
    <property type="entry name" value="Retrovirus_Pol_polyprotein"/>
</dbReference>
<protein>
    <recommendedName>
        <fullName evidence="1">Reverse transcriptase domain-containing protein</fullName>
    </recommendedName>
</protein>
<gene>
    <name evidence="2" type="ORF">QYM36_006892</name>
</gene>
<dbReference type="PANTHER" id="PTHR37984:SF5">
    <property type="entry name" value="PROTEIN NYNRIN-LIKE"/>
    <property type="match status" value="1"/>
</dbReference>
<dbReference type="FunFam" id="3.10.10.10:FF:000003">
    <property type="entry name" value="Retrovirus-related Pol polyprotein from transposon 297-like Protein"/>
    <property type="match status" value="1"/>
</dbReference>
<dbReference type="InterPro" id="IPR043128">
    <property type="entry name" value="Rev_trsase/Diguanyl_cyclase"/>
</dbReference>
<dbReference type="AlphaFoldDB" id="A0AA88L8Q6"/>
<dbReference type="Pfam" id="PF00078">
    <property type="entry name" value="RVT_1"/>
    <property type="match status" value="1"/>
</dbReference>
<proteinExistence type="predicted"/>
<dbReference type="CDD" id="cd01647">
    <property type="entry name" value="RT_LTR"/>
    <property type="match status" value="1"/>
</dbReference>
<sequence>MGLKTCKDLQLIKLILNIQKEGGTTSAYSKLVNEYKDTFEGIGNLENKCEIHLKENAVPTVYPARKVPLAMKQKLKDELDRLEAINIIGKVSEPTVWVNAMVMVEKKDGSVRLYATEDLHGISTVSKLDVQSGYWILPLSERSSFYTTFSTVFGRYRWKRYPFGLVSAQDEFQRQMDEIFKGLEGICILIDDILVYRKSQEEHDNRLHAVLKRAREKGVRFNREKCTFGIISKEGIKPDPEKLNTIKKMPSPTTKEELQTLLGMLNFLS</sequence>
<feature type="domain" description="Reverse transcriptase" evidence="1">
    <location>
        <begin position="113"/>
        <end position="230"/>
    </location>
</feature>
<organism evidence="2 3">
    <name type="scientific">Artemia franciscana</name>
    <name type="common">Brine shrimp</name>
    <name type="synonym">Artemia sanfranciscana</name>
    <dbReference type="NCBI Taxonomy" id="6661"/>
    <lineage>
        <taxon>Eukaryota</taxon>
        <taxon>Metazoa</taxon>
        <taxon>Ecdysozoa</taxon>
        <taxon>Arthropoda</taxon>
        <taxon>Crustacea</taxon>
        <taxon>Branchiopoda</taxon>
        <taxon>Anostraca</taxon>
        <taxon>Artemiidae</taxon>
        <taxon>Artemia</taxon>
    </lineage>
</organism>
<accession>A0AA88L8Q6</accession>
<keyword evidence="3" id="KW-1185">Reference proteome</keyword>
<dbReference type="Proteomes" id="UP001187531">
    <property type="component" value="Unassembled WGS sequence"/>
</dbReference>
<dbReference type="Gene3D" id="3.30.70.270">
    <property type="match status" value="1"/>
</dbReference>
<dbReference type="GO" id="GO:0071897">
    <property type="term" value="P:DNA biosynthetic process"/>
    <property type="evidence" value="ECO:0007669"/>
    <property type="project" value="UniProtKB-ARBA"/>
</dbReference>
<name>A0AA88L8Q6_ARTSF</name>
<dbReference type="EMBL" id="JAVRJZ010000011">
    <property type="protein sequence ID" value="KAK2716561.1"/>
    <property type="molecule type" value="Genomic_DNA"/>
</dbReference>
<evidence type="ECO:0000313" key="3">
    <source>
        <dbReference type="Proteomes" id="UP001187531"/>
    </source>
</evidence>